<dbReference type="InterPro" id="IPR014284">
    <property type="entry name" value="RNA_pol_sigma-70_dom"/>
</dbReference>
<keyword evidence="2" id="KW-0805">Transcription regulation</keyword>
<dbReference type="Proteomes" id="UP000077255">
    <property type="component" value="Chromosome"/>
</dbReference>
<dbReference type="Gene3D" id="1.10.10.10">
    <property type="entry name" value="Winged helix-like DNA-binding domain superfamily/Winged helix DNA-binding domain"/>
    <property type="match status" value="1"/>
</dbReference>
<feature type="domain" description="RNA polymerase sigma factor 70 region 4 type 2" evidence="6">
    <location>
        <begin position="107"/>
        <end position="157"/>
    </location>
</feature>
<dbReference type="SUPFAM" id="SSF88659">
    <property type="entry name" value="Sigma3 and sigma4 domains of RNA polymerase sigma factors"/>
    <property type="match status" value="1"/>
</dbReference>
<dbReference type="PANTHER" id="PTHR43133">
    <property type="entry name" value="RNA POLYMERASE ECF-TYPE SIGMA FACTO"/>
    <property type="match status" value="1"/>
</dbReference>
<evidence type="ECO:0000313" key="8">
    <source>
        <dbReference type="Proteomes" id="UP000077255"/>
    </source>
</evidence>
<dbReference type="InterPro" id="IPR013325">
    <property type="entry name" value="RNA_pol_sigma_r2"/>
</dbReference>
<dbReference type="GO" id="GO:0003677">
    <property type="term" value="F:DNA binding"/>
    <property type="evidence" value="ECO:0007669"/>
    <property type="project" value="InterPro"/>
</dbReference>
<evidence type="ECO:0000256" key="2">
    <source>
        <dbReference type="ARBA" id="ARBA00023015"/>
    </source>
</evidence>
<reference evidence="7 8" key="1">
    <citation type="submission" date="2016-02" db="EMBL/GenBank/DDBJ databases">
        <title>Complete genome sequencing and analysis of ATSB10, Dyella thiooxydans isolated from rhizosphere soil of sunflower (Helianthus annuus L.).</title>
        <authorList>
            <person name="Lee Y."/>
            <person name="Hwangbo K."/>
            <person name="Chung H."/>
            <person name="Yoo J."/>
            <person name="Kim K.Y."/>
            <person name="Sa T.M."/>
            <person name="Um Y."/>
            <person name="Madhaiyan M."/>
        </authorList>
    </citation>
    <scope>NUCLEOTIDE SEQUENCE [LARGE SCALE GENOMIC DNA]</scope>
    <source>
        <strain evidence="7 8">ATSB10</strain>
    </source>
</reference>
<sequence>MGARNRFAEVLQAHGGLISRIAASYEADPALRDDLLQEIALALWRALPRWRGEAGLRTFVARIAHNRGASHVLGEQRRPRPGAFPEDLPDPGIAPEQHAHARQEGARLQAAVRALPLALRQAVTLALEGFSHAEIADALGIRVNAVDVRLSRARQALREQLGGTA</sequence>
<dbReference type="GO" id="GO:0006352">
    <property type="term" value="P:DNA-templated transcription initiation"/>
    <property type="evidence" value="ECO:0007669"/>
    <property type="project" value="InterPro"/>
</dbReference>
<feature type="domain" description="RNA polymerase sigma-70 region 2" evidence="5">
    <location>
        <begin position="12"/>
        <end position="77"/>
    </location>
</feature>
<dbReference type="SUPFAM" id="SSF88946">
    <property type="entry name" value="Sigma2 domain of RNA polymerase sigma factors"/>
    <property type="match status" value="1"/>
</dbReference>
<evidence type="ECO:0000256" key="4">
    <source>
        <dbReference type="ARBA" id="ARBA00023163"/>
    </source>
</evidence>
<dbReference type="Pfam" id="PF04542">
    <property type="entry name" value="Sigma70_r2"/>
    <property type="match status" value="1"/>
</dbReference>
<keyword evidence="4" id="KW-0804">Transcription</keyword>
<evidence type="ECO:0000256" key="1">
    <source>
        <dbReference type="ARBA" id="ARBA00010641"/>
    </source>
</evidence>
<name>A0A161JJE2_9GAMM</name>
<dbReference type="NCBIfam" id="TIGR02937">
    <property type="entry name" value="sigma70-ECF"/>
    <property type="match status" value="1"/>
</dbReference>
<dbReference type="Pfam" id="PF08281">
    <property type="entry name" value="Sigma70_r4_2"/>
    <property type="match status" value="1"/>
</dbReference>
<evidence type="ECO:0000256" key="3">
    <source>
        <dbReference type="ARBA" id="ARBA00023082"/>
    </source>
</evidence>
<keyword evidence="8" id="KW-1185">Reference proteome</keyword>
<dbReference type="PATRIC" id="fig|445710.3.peg.2657"/>
<dbReference type="RefSeq" id="WP_063673200.1">
    <property type="nucleotide sequence ID" value="NZ_CP014841.1"/>
</dbReference>
<organism evidence="7 8">
    <name type="scientific">Dyella thiooxydans</name>
    <dbReference type="NCBI Taxonomy" id="445710"/>
    <lineage>
        <taxon>Bacteria</taxon>
        <taxon>Pseudomonadati</taxon>
        <taxon>Pseudomonadota</taxon>
        <taxon>Gammaproteobacteria</taxon>
        <taxon>Lysobacterales</taxon>
        <taxon>Rhodanobacteraceae</taxon>
        <taxon>Dyella</taxon>
    </lineage>
</organism>
<gene>
    <name evidence="7" type="ORF">ATSB10_26650</name>
</gene>
<evidence type="ECO:0000259" key="6">
    <source>
        <dbReference type="Pfam" id="PF08281"/>
    </source>
</evidence>
<dbReference type="InterPro" id="IPR039425">
    <property type="entry name" value="RNA_pol_sigma-70-like"/>
</dbReference>
<dbReference type="InterPro" id="IPR007627">
    <property type="entry name" value="RNA_pol_sigma70_r2"/>
</dbReference>
<dbReference type="PANTHER" id="PTHR43133:SF45">
    <property type="entry name" value="RNA POLYMERASE ECF-TYPE SIGMA FACTOR"/>
    <property type="match status" value="1"/>
</dbReference>
<comment type="similarity">
    <text evidence="1">Belongs to the sigma-70 factor family. ECF subfamily.</text>
</comment>
<protein>
    <recommendedName>
        <fullName evidence="9">Sigma-70 family RNA polymerase sigma factor</fullName>
    </recommendedName>
</protein>
<dbReference type="Gene3D" id="1.10.1740.10">
    <property type="match status" value="1"/>
</dbReference>
<dbReference type="InterPro" id="IPR013249">
    <property type="entry name" value="RNA_pol_sigma70_r4_t2"/>
</dbReference>
<evidence type="ECO:0000313" key="7">
    <source>
        <dbReference type="EMBL" id="AND70119.1"/>
    </source>
</evidence>
<accession>A0A161JJE2</accession>
<dbReference type="EMBL" id="CP014841">
    <property type="protein sequence ID" value="AND70119.1"/>
    <property type="molecule type" value="Genomic_DNA"/>
</dbReference>
<keyword evidence="3" id="KW-0731">Sigma factor</keyword>
<proteinExistence type="inferred from homology"/>
<dbReference type="CDD" id="cd06171">
    <property type="entry name" value="Sigma70_r4"/>
    <property type="match status" value="1"/>
</dbReference>
<evidence type="ECO:0000259" key="5">
    <source>
        <dbReference type="Pfam" id="PF04542"/>
    </source>
</evidence>
<dbReference type="GO" id="GO:0016987">
    <property type="term" value="F:sigma factor activity"/>
    <property type="evidence" value="ECO:0007669"/>
    <property type="project" value="UniProtKB-KW"/>
</dbReference>
<dbReference type="InterPro" id="IPR013324">
    <property type="entry name" value="RNA_pol_sigma_r3/r4-like"/>
</dbReference>
<dbReference type="STRING" id="445710.ATSB10_26650"/>
<dbReference type="KEGG" id="dtx:ATSB10_26650"/>
<dbReference type="AlphaFoldDB" id="A0A161JJE2"/>
<dbReference type="InterPro" id="IPR036388">
    <property type="entry name" value="WH-like_DNA-bd_sf"/>
</dbReference>
<dbReference type="OrthoDB" id="9782108at2"/>
<evidence type="ECO:0008006" key="9">
    <source>
        <dbReference type="Google" id="ProtNLM"/>
    </source>
</evidence>